<reference evidence="1" key="1">
    <citation type="submission" date="2022-08" db="UniProtKB">
        <authorList>
            <consortium name="EnsemblMetazoa"/>
        </authorList>
    </citation>
    <scope>IDENTIFICATION</scope>
    <source>
        <strain evidence="1">05x7-T-G4-1.051#20</strain>
    </source>
</reference>
<proteinExistence type="predicted"/>
<organism evidence="1 2">
    <name type="scientific">Magallana gigas</name>
    <name type="common">Pacific oyster</name>
    <name type="synonym">Crassostrea gigas</name>
    <dbReference type="NCBI Taxonomy" id="29159"/>
    <lineage>
        <taxon>Eukaryota</taxon>
        <taxon>Metazoa</taxon>
        <taxon>Spiralia</taxon>
        <taxon>Lophotrochozoa</taxon>
        <taxon>Mollusca</taxon>
        <taxon>Bivalvia</taxon>
        <taxon>Autobranchia</taxon>
        <taxon>Pteriomorphia</taxon>
        <taxon>Ostreida</taxon>
        <taxon>Ostreoidea</taxon>
        <taxon>Ostreidae</taxon>
        <taxon>Magallana</taxon>
    </lineage>
</organism>
<sequence length="146" mass="16828">VSVLCRLGSQDFQTYTVPWRPRSTVSASNAILYSPETLTFNATRPGQFSVHIDVHIDTNFWIEEKHLQKTFSSVLCIHFPMKTLDPKKCITNKYIARTVSTQQLHKEVFLERGESFYVTIGVTTLDMIYHLKTDKNNLIEITSKKC</sequence>
<dbReference type="EnsemblMetazoa" id="G16357.5">
    <property type="protein sequence ID" value="G16357.5:cds"/>
    <property type="gene ID" value="G16357"/>
</dbReference>
<keyword evidence="2" id="KW-1185">Reference proteome</keyword>
<dbReference type="Proteomes" id="UP000005408">
    <property type="component" value="Unassembled WGS sequence"/>
</dbReference>
<evidence type="ECO:0000313" key="1">
    <source>
        <dbReference type="EnsemblMetazoa" id="G16357.5:cds"/>
    </source>
</evidence>
<protein>
    <submittedName>
        <fullName evidence="1">Uncharacterized protein</fullName>
    </submittedName>
</protein>
<accession>A0A8W8IXX4</accession>
<evidence type="ECO:0000313" key="2">
    <source>
        <dbReference type="Proteomes" id="UP000005408"/>
    </source>
</evidence>
<name>A0A8W8IXX4_MAGGI</name>
<dbReference type="AlphaFoldDB" id="A0A8W8IXX4"/>